<protein>
    <submittedName>
        <fullName evidence="1">Uncharacterized protein</fullName>
    </submittedName>
</protein>
<reference evidence="2" key="1">
    <citation type="submission" date="2014-09" db="EMBL/GenBank/DDBJ databases">
        <authorList>
            <person name="Mudge J."/>
            <person name="Ramaraj T."/>
            <person name="Lindquist I.E."/>
            <person name="Bharti A.K."/>
            <person name="Sundararajan A."/>
            <person name="Cameron C.T."/>
            <person name="Woodward J.E."/>
            <person name="May G.D."/>
            <person name="Brubaker C."/>
            <person name="Broadhvest J."/>
            <person name="Wilkins T.A."/>
        </authorList>
    </citation>
    <scope>NUCLEOTIDE SEQUENCE</scope>
    <source>
        <strain evidence="2">cv. AKA8401</strain>
    </source>
</reference>
<proteinExistence type="predicted"/>
<evidence type="ECO:0000313" key="2">
    <source>
        <dbReference type="Proteomes" id="UP000032142"/>
    </source>
</evidence>
<accession>A0A0B0MCS8</accession>
<evidence type="ECO:0000313" key="1">
    <source>
        <dbReference type="EMBL" id="KHF98171.1"/>
    </source>
</evidence>
<keyword evidence="2" id="KW-1185">Reference proteome</keyword>
<dbReference type="Proteomes" id="UP000032142">
    <property type="component" value="Unassembled WGS sequence"/>
</dbReference>
<sequence length="13" mass="1211">MVPGAGLVRPTGG</sequence>
<dbReference type="EMBL" id="JRRC01030780">
    <property type="protein sequence ID" value="KHF98171.1"/>
    <property type="molecule type" value="Genomic_DNA"/>
</dbReference>
<organism evidence="1 2">
    <name type="scientific">Gossypium arboreum</name>
    <name type="common">Tree cotton</name>
    <name type="synonym">Gossypium nanking</name>
    <dbReference type="NCBI Taxonomy" id="29729"/>
    <lineage>
        <taxon>Eukaryota</taxon>
        <taxon>Viridiplantae</taxon>
        <taxon>Streptophyta</taxon>
        <taxon>Embryophyta</taxon>
        <taxon>Tracheophyta</taxon>
        <taxon>Spermatophyta</taxon>
        <taxon>Magnoliopsida</taxon>
        <taxon>eudicotyledons</taxon>
        <taxon>Gunneridae</taxon>
        <taxon>Pentapetalae</taxon>
        <taxon>rosids</taxon>
        <taxon>malvids</taxon>
        <taxon>Malvales</taxon>
        <taxon>Malvaceae</taxon>
        <taxon>Malvoideae</taxon>
        <taxon>Gossypium</taxon>
    </lineage>
</organism>
<name>A0A0B0MCS8_GOSAR</name>
<comment type="caution">
    <text evidence="1">The sequence shown here is derived from an EMBL/GenBank/DDBJ whole genome shotgun (WGS) entry which is preliminary data.</text>
</comment>
<gene>
    <name evidence="1" type="ORF">F383_37258</name>
</gene>